<reference evidence="1 2" key="1">
    <citation type="journal article" date="2019" name="Sci. Rep.">
        <title>Orb-weaving spider Araneus ventricosus genome elucidates the spidroin gene catalogue.</title>
        <authorList>
            <person name="Kono N."/>
            <person name="Nakamura H."/>
            <person name="Ohtoshi R."/>
            <person name="Moran D.A.P."/>
            <person name="Shinohara A."/>
            <person name="Yoshida Y."/>
            <person name="Fujiwara M."/>
            <person name="Mori M."/>
            <person name="Tomita M."/>
            <person name="Arakawa K."/>
        </authorList>
    </citation>
    <scope>NUCLEOTIDE SEQUENCE [LARGE SCALE GENOMIC DNA]</scope>
</reference>
<dbReference type="OrthoDB" id="6471285at2759"/>
<organism evidence="1 2">
    <name type="scientific">Araneus ventricosus</name>
    <name type="common">Orbweaver spider</name>
    <name type="synonym">Epeira ventricosa</name>
    <dbReference type="NCBI Taxonomy" id="182803"/>
    <lineage>
        <taxon>Eukaryota</taxon>
        <taxon>Metazoa</taxon>
        <taxon>Ecdysozoa</taxon>
        <taxon>Arthropoda</taxon>
        <taxon>Chelicerata</taxon>
        <taxon>Arachnida</taxon>
        <taxon>Araneae</taxon>
        <taxon>Araneomorphae</taxon>
        <taxon>Entelegynae</taxon>
        <taxon>Araneoidea</taxon>
        <taxon>Araneidae</taxon>
        <taxon>Araneus</taxon>
    </lineage>
</organism>
<dbReference type="Proteomes" id="UP000499080">
    <property type="component" value="Unassembled WGS sequence"/>
</dbReference>
<protein>
    <submittedName>
        <fullName evidence="1">Uncharacterized protein</fullName>
    </submittedName>
</protein>
<keyword evidence="2" id="KW-1185">Reference proteome</keyword>
<comment type="caution">
    <text evidence="1">The sequence shown here is derived from an EMBL/GenBank/DDBJ whole genome shotgun (WGS) entry which is preliminary data.</text>
</comment>
<dbReference type="EMBL" id="BGPR01000410">
    <property type="protein sequence ID" value="GBM18742.1"/>
    <property type="molecule type" value="Genomic_DNA"/>
</dbReference>
<name>A0A4Y2DPJ0_ARAVE</name>
<gene>
    <name evidence="1" type="ORF">AVEN_44302_1</name>
</gene>
<evidence type="ECO:0000313" key="1">
    <source>
        <dbReference type="EMBL" id="GBM18742.1"/>
    </source>
</evidence>
<dbReference type="AlphaFoldDB" id="A0A4Y2DPJ0"/>
<proteinExistence type="predicted"/>
<sequence length="118" mass="13093">MTHHVFGSTPNKCDDRQHRARAIDAVATSPTNSTLDIGGISKDSASTIFHKDLASVRSVPILCRTHWPTSIQHVRPQLYKEWKVESVALQRQPAYCDPCTQLLGPTACNCYRTCTVLA</sequence>
<accession>A0A4Y2DPJ0</accession>
<evidence type="ECO:0000313" key="2">
    <source>
        <dbReference type="Proteomes" id="UP000499080"/>
    </source>
</evidence>